<evidence type="ECO:0000313" key="14">
    <source>
        <dbReference type="Proteomes" id="UP000624703"/>
    </source>
</evidence>
<dbReference type="PANTHER" id="PTHR11645:SF0">
    <property type="entry name" value="PYRROLINE-5-CARBOXYLATE REDUCTASE 3"/>
    <property type="match status" value="1"/>
</dbReference>
<feature type="binding site" evidence="10">
    <location>
        <begin position="6"/>
        <end position="11"/>
    </location>
    <ligand>
        <name>NADP(+)</name>
        <dbReference type="ChEBI" id="CHEBI:58349"/>
    </ligand>
</feature>
<evidence type="ECO:0000313" key="13">
    <source>
        <dbReference type="EMBL" id="MBK1789918.1"/>
    </source>
</evidence>
<evidence type="ECO:0000256" key="9">
    <source>
        <dbReference type="NCBIfam" id="TIGR00112"/>
    </source>
</evidence>
<feature type="domain" description="Pyrroline-5-carboxylate reductase catalytic N-terminal" evidence="11">
    <location>
        <begin position="2"/>
        <end position="97"/>
    </location>
</feature>
<dbReference type="AlphaFoldDB" id="A0A8J7SKQ0"/>
<evidence type="ECO:0000256" key="2">
    <source>
        <dbReference type="ARBA" id="ARBA00005525"/>
    </source>
</evidence>
<comment type="similarity">
    <text evidence="2 8">Belongs to the pyrroline-5-carboxylate reductase family.</text>
</comment>
<feature type="binding site" evidence="10">
    <location>
        <position position="55"/>
    </location>
    <ligand>
        <name>NADPH</name>
        <dbReference type="ChEBI" id="CHEBI:57783"/>
    </ligand>
</feature>
<dbReference type="GO" id="GO:0005737">
    <property type="term" value="C:cytoplasm"/>
    <property type="evidence" value="ECO:0007669"/>
    <property type="project" value="UniProtKB-SubCell"/>
</dbReference>
<protein>
    <recommendedName>
        <fullName evidence="8 9">Pyrroline-5-carboxylate reductase</fullName>
        <shortName evidence="8">P5C reductase</shortName>
        <shortName evidence="8">P5CR</shortName>
        <ecNumber evidence="8 9">1.5.1.2</ecNumber>
    </recommendedName>
    <alternativeName>
        <fullName evidence="8">PCA reductase</fullName>
    </alternativeName>
</protein>
<accession>A0A8J7SKQ0</accession>
<evidence type="ECO:0000256" key="1">
    <source>
        <dbReference type="ARBA" id="ARBA00004496"/>
    </source>
</evidence>
<keyword evidence="14" id="KW-1185">Reference proteome</keyword>
<reference evidence="13" key="1">
    <citation type="submission" date="2021-01" db="EMBL/GenBank/DDBJ databases">
        <title>Modified the classification status of verrucomicrobia.</title>
        <authorList>
            <person name="Feng X."/>
        </authorList>
    </citation>
    <scope>NUCLEOTIDE SEQUENCE</scope>
    <source>
        <strain evidence="13">_KCTC 22039</strain>
    </source>
</reference>
<dbReference type="EMBL" id="JAENIM010000009">
    <property type="protein sequence ID" value="MBK1789918.1"/>
    <property type="molecule type" value="Genomic_DNA"/>
</dbReference>
<evidence type="ECO:0000256" key="10">
    <source>
        <dbReference type="PIRSR" id="PIRSR000193-1"/>
    </source>
</evidence>
<evidence type="ECO:0000256" key="4">
    <source>
        <dbReference type="ARBA" id="ARBA00022605"/>
    </source>
</evidence>
<dbReference type="EC" id="1.5.1.2" evidence="8 9"/>
<keyword evidence="3 8" id="KW-0963">Cytoplasm</keyword>
<evidence type="ECO:0000256" key="7">
    <source>
        <dbReference type="ARBA" id="ARBA00023002"/>
    </source>
</evidence>
<dbReference type="InterPro" id="IPR008927">
    <property type="entry name" value="6-PGluconate_DH-like_C_sf"/>
</dbReference>
<dbReference type="Proteomes" id="UP000624703">
    <property type="component" value="Unassembled WGS sequence"/>
</dbReference>
<organism evidence="13 14">
    <name type="scientific">Persicirhabdus sediminis</name>
    <dbReference type="NCBI Taxonomy" id="454144"/>
    <lineage>
        <taxon>Bacteria</taxon>
        <taxon>Pseudomonadati</taxon>
        <taxon>Verrucomicrobiota</taxon>
        <taxon>Verrucomicrobiia</taxon>
        <taxon>Verrucomicrobiales</taxon>
        <taxon>Verrucomicrobiaceae</taxon>
        <taxon>Persicirhabdus</taxon>
    </lineage>
</organism>
<dbReference type="GO" id="GO:0004735">
    <property type="term" value="F:pyrroline-5-carboxylate reductase activity"/>
    <property type="evidence" value="ECO:0007669"/>
    <property type="project" value="UniProtKB-UniRule"/>
</dbReference>
<sequence>MKLGLIGCGKMGTALVQGTIQAGAVNSADVFCADHFAEATQAASEKMNAIACQSNSEVVAKADVVLLCTKPAQIPDVLAEVADSIHANTLFISVAAGVKIQAMEAASPAGTRIVRCMPNTPALIGKGAGAYAAGSQATADDLEIAHRILGSVGEAIEVPENLLDAVTGLSGSGPAYTYTFIESLADEAIEQGLEPDQAVKLAALTVLGGAAMVLETEFTPAELRQHVSSPNGTTVAGLQAMGEAGFVEASRAAVKAATARSIELGKA</sequence>
<dbReference type="InterPro" id="IPR028939">
    <property type="entry name" value="P5C_Rdtase_cat_N"/>
</dbReference>
<dbReference type="UniPathway" id="UPA00098">
    <property type="reaction ID" value="UER00361"/>
</dbReference>
<evidence type="ECO:0000256" key="8">
    <source>
        <dbReference type="HAMAP-Rule" id="MF_01925"/>
    </source>
</evidence>
<comment type="subcellular location">
    <subcellularLocation>
        <location evidence="1 8">Cytoplasm</location>
    </subcellularLocation>
</comment>
<dbReference type="Gene3D" id="1.10.3730.10">
    <property type="entry name" value="ProC C-terminal domain-like"/>
    <property type="match status" value="1"/>
</dbReference>
<comment type="caution">
    <text evidence="13">The sequence shown here is derived from an EMBL/GenBank/DDBJ whole genome shotgun (WGS) entry which is preliminary data.</text>
</comment>
<dbReference type="InterPro" id="IPR036291">
    <property type="entry name" value="NAD(P)-bd_dom_sf"/>
</dbReference>
<dbReference type="HAMAP" id="MF_01925">
    <property type="entry name" value="P5C_reductase"/>
    <property type="match status" value="1"/>
</dbReference>
<comment type="pathway">
    <text evidence="8">Amino-acid biosynthesis; L-proline biosynthesis; L-proline from L-glutamate 5-semialdehyde: step 1/1.</text>
</comment>
<comment type="catalytic activity">
    <reaction evidence="8">
        <text>L-proline + NADP(+) = (S)-1-pyrroline-5-carboxylate + NADPH + 2 H(+)</text>
        <dbReference type="Rhea" id="RHEA:14109"/>
        <dbReference type="ChEBI" id="CHEBI:15378"/>
        <dbReference type="ChEBI" id="CHEBI:17388"/>
        <dbReference type="ChEBI" id="CHEBI:57783"/>
        <dbReference type="ChEBI" id="CHEBI:58349"/>
        <dbReference type="ChEBI" id="CHEBI:60039"/>
        <dbReference type="EC" id="1.5.1.2"/>
    </reaction>
</comment>
<dbReference type="SUPFAM" id="SSF48179">
    <property type="entry name" value="6-phosphogluconate dehydrogenase C-terminal domain-like"/>
    <property type="match status" value="1"/>
</dbReference>
<dbReference type="Gene3D" id="3.40.50.720">
    <property type="entry name" value="NAD(P)-binding Rossmann-like Domain"/>
    <property type="match status" value="1"/>
</dbReference>
<feature type="domain" description="Pyrroline-5-carboxylate reductase dimerisation" evidence="12">
    <location>
        <begin position="160"/>
        <end position="264"/>
    </location>
</feature>
<dbReference type="FunFam" id="1.10.3730.10:FF:000001">
    <property type="entry name" value="Pyrroline-5-carboxylate reductase"/>
    <property type="match status" value="1"/>
</dbReference>
<evidence type="ECO:0000256" key="5">
    <source>
        <dbReference type="ARBA" id="ARBA00022650"/>
    </source>
</evidence>
<dbReference type="InterPro" id="IPR000304">
    <property type="entry name" value="Pyrroline-COOH_reductase"/>
</dbReference>
<dbReference type="Pfam" id="PF03807">
    <property type="entry name" value="F420_oxidored"/>
    <property type="match status" value="1"/>
</dbReference>
<dbReference type="PANTHER" id="PTHR11645">
    <property type="entry name" value="PYRROLINE-5-CARBOXYLATE REDUCTASE"/>
    <property type="match status" value="1"/>
</dbReference>
<comment type="function">
    <text evidence="8">Catalyzes the reduction of 1-pyrroline-5-carboxylate (PCA) to L-proline.</text>
</comment>
<evidence type="ECO:0000256" key="3">
    <source>
        <dbReference type="ARBA" id="ARBA00022490"/>
    </source>
</evidence>
<dbReference type="NCBIfam" id="TIGR00112">
    <property type="entry name" value="proC"/>
    <property type="match status" value="1"/>
</dbReference>
<dbReference type="SUPFAM" id="SSF51735">
    <property type="entry name" value="NAD(P)-binding Rossmann-fold domains"/>
    <property type="match status" value="1"/>
</dbReference>
<keyword evidence="7 8" id="KW-0560">Oxidoreductase</keyword>
<keyword evidence="6 8" id="KW-0521">NADP</keyword>
<dbReference type="GO" id="GO:0055129">
    <property type="term" value="P:L-proline biosynthetic process"/>
    <property type="evidence" value="ECO:0007669"/>
    <property type="project" value="UniProtKB-UniRule"/>
</dbReference>
<evidence type="ECO:0000259" key="12">
    <source>
        <dbReference type="Pfam" id="PF14748"/>
    </source>
</evidence>
<name>A0A8J7SKQ0_9BACT</name>
<dbReference type="Pfam" id="PF14748">
    <property type="entry name" value="P5CR_dimer"/>
    <property type="match status" value="1"/>
</dbReference>
<evidence type="ECO:0000259" key="11">
    <source>
        <dbReference type="Pfam" id="PF03807"/>
    </source>
</evidence>
<evidence type="ECO:0000256" key="6">
    <source>
        <dbReference type="ARBA" id="ARBA00022857"/>
    </source>
</evidence>
<dbReference type="PIRSF" id="PIRSF000193">
    <property type="entry name" value="Pyrrol-5-carb_rd"/>
    <property type="match status" value="1"/>
</dbReference>
<dbReference type="InterPro" id="IPR029036">
    <property type="entry name" value="P5CR_dimer"/>
</dbReference>
<proteinExistence type="inferred from homology"/>
<keyword evidence="4 8" id="KW-0028">Amino-acid biosynthesis</keyword>
<dbReference type="RefSeq" id="WP_200309954.1">
    <property type="nucleotide sequence ID" value="NZ_JAENIM010000009.1"/>
</dbReference>
<comment type="catalytic activity">
    <reaction evidence="8">
        <text>L-proline + NAD(+) = (S)-1-pyrroline-5-carboxylate + NADH + 2 H(+)</text>
        <dbReference type="Rhea" id="RHEA:14105"/>
        <dbReference type="ChEBI" id="CHEBI:15378"/>
        <dbReference type="ChEBI" id="CHEBI:17388"/>
        <dbReference type="ChEBI" id="CHEBI:57540"/>
        <dbReference type="ChEBI" id="CHEBI:57945"/>
        <dbReference type="ChEBI" id="CHEBI:60039"/>
        <dbReference type="EC" id="1.5.1.2"/>
    </reaction>
</comment>
<keyword evidence="5 8" id="KW-0641">Proline biosynthesis</keyword>
<dbReference type="FunFam" id="3.40.50.720:FF:000190">
    <property type="entry name" value="Pyrroline-5-carboxylate reductase"/>
    <property type="match status" value="1"/>
</dbReference>
<gene>
    <name evidence="8 13" type="primary">proC</name>
    <name evidence="13" type="ORF">JIN82_01980</name>
</gene>